<comment type="caution">
    <text evidence="2">The sequence shown here is derived from an EMBL/GenBank/DDBJ whole genome shotgun (WGS) entry which is preliminary data.</text>
</comment>
<gene>
    <name evidence="2" type="ORF">BK659_07500</name>
</gene>
<feature type="region of interest" description="Disordered" evidence="1">
    <location>
        <begin position="46"/>
        <end position="70"/>
    </location>
</feature>
<evidence type="ECO:0000256" key="1">
    <source>
        <dbReference type="SAM" id="MobiDB-lite"/>
    </source>
</evidence>
<accession>A0A423H9A2</accession>
<organism evidence="2 3">
    <name type="scientific">Pseudomonas brassicacearum</name>
    <dbReference type="NCBI Taxonomy" id="930166"/>
    <lineage>
        <taxon>Bacteria</taxon>
        <taxon>Pseudomonadati</taxon>
        <taxon>Pseudomonadota</taxon>
        <taxon>Gammaproteobacteria</taxon>
        <taxon>Pseudomonadales</taxon>
        <taxon>Pseudomonadaceae</taxon>
        <taxon>Pseudomonas</taxon>
    </lineage>
</organism>
<protein>
    <submittedName>
        <fullName evidence="2">Uncharacterized protein</fullName>
    </submittedName>
</protein>
<dbReference type="AlphaFoldDB" id="A0A423H9A2"/>
<evidence type="ECO:0000313" key="2">
    <source>
        <dbReference type="EMBL" id="RON09760.1"/>
    </source>
</evidence>
<dbReference type="EMBL" id="MOBJ01000006">
    <property type="protein sequence ID" value="RON09760.1"/>
    <property type="molecule type" value="Genomic_DNA"/>
</dbReference>
<dbReference type="Proteomes" id="UP000286071">
    <property type="component" value="Unassembled WGS sequence"/>
</dbReference>
<sequence length="70" mass="7550">MKRFLVSIACGGGAEGEADYFTRMFAAQALQAVDCRALTTTGKELAGGRFTNQDPHDKNLSELRLLPTTS</sequence>
<proteinExistence type="predicted"/>
<name>A0A423H9A2_9PSED</name>
<reference evidence="2 3" key="1">
    <citation type="submission" date="2016-10" db="EMBL/GenBank/DDBJ databases">
        <title>Comparative genome analysis of multiple Pseudomonas spp. focuses on biocontrol and plant growth promoting traits.</title>
        <authorList>
            <person name="Tao X.-Y."/>
            <person name="Taylor C.G."/>
        </authorList>
    </citation>
    <scope>NUCLEOTIDE SEQUENCE [LARGE SCALE GENOMIC DNA]</scope>
    <source>
        <strain evidence="2 3">48H11</strain>
    </source>
</reference>
<evidence type="ECO:0000313" key="3">
    <source>
        <dbReference type="Proteomes" id="UP000286071"/>
    </source>
</evidence>